<feature type="region of interest" description="Disordered" evidence="5">
    <location>
        <begin position="439"/>
        <end position="476"/>
    </location>
</feature>
<feature type="compositionally biased region" description="Low complexity" evidence="5">
    <location>
        <begin position="208"/>
        <end position="218"/>
    </location>
</feature>
<gene>
    <name evidence="7" type="ORF">PIBRA_LOCUS11542</name>
</gene>
<name>A0A9P0TSZ0_PIEBR</name>
<dbReference type="AlphaFoldDB" id="A0A9P0TSZ0"/>
<feature type="compositionally biased region" description="Polar residues" evidence="5">
    <location>
        <begin position="288"/>
        <end position="302"/>
    </location>
</feature>
<evidence type="ECO:0000256" key="2">
    <source>
        <dbReference type="ARBA" id="ARBA00022737"/>
    </source>
</evidence>
<keyword evidence="4" id="KW-0175">Coiled coil</keyword>
<evidence type="ECO:0000256" key="4">
    <source>
        <dbReference type="SAM" id="Coils"/>
    </source>
</evidence>
<dbReference type="InterPro" id="IPR001565">
    <property type="entry name" value="Synaptotagmin"/>
</dbReference>
<evidence type="ECO:0000259" key="6">
    <source>
        <dbReference type="PROSITE" id="PS50004"/>
    </source>
</evidence>
<evidence type="ECO:0000313" key="7">
    <source>
        <dbReference type="EMBL" id="CAH4035478.1"/>
    </source>
</evidence>
<evidence type="ECO:0000256" key="3">
    <source>
        <dbReference type="ARBA" id="ARBA00023136"/>
    </source>
</evidence>
<evidence type="ECO:0000313" key="8">
    <source>
        <dbReference type="Proteomes" id="UP001152562"/>
    </source>
</evidence>
<dbReference type="GO" id="GO:0005886">
    <property type="term" value="C:plasma membrane"/>
    <property type="evidence" value="ECO:0007669"/>
    <property type="project" value="TreeGrafter"/>
</dbReference>
<organism evidence="7 8">
    <name type="scientific">Pieris brassicae</name>
    <name type="common">White butterfly</name>
    <name type="synonym">Large white butterfly</name>
    <dbReference type="NCBI Taxonomy" id="7116"/>
    <lineage>
        <taxon>Eukaryota</taxon>
        <taxon>Metazoa</taxon>
        <taxon>Ecdysozoa</taxon>
        <taxon>Arthropoda</taxon>
        <taxon>Hexapoda</taxon>
        <taxon>Insecta</taxon>
        <taxon>Pterygota</taxon>
        <taxon>Neoptera</taxon>
        <taxon>Endopterygota</taxon>
        <taxon>Lepidoptera</taxon>
        <taxon>Glossata</taxon>
        <taxon>Ditrysia</taxon>
        <taxon>Papilionoidea</taxon>
        <taxon>Pieridae</taxon>
        <taxon>Pierinae</taxon>
        <taxon>Pieris</taxon>
    </lineage>
</organism>
<dbReference type="Proteomes" id="UP001152562">
    <property type="component" value="Unassembled WGS sequence"/>
</dbReference>
<dbReference type="SUPFAM" id="SSF49562">
    <property type="entry name" value="C2 domain (Calcium/lipid-binding domain, CaLB)"/>
    <property type="match status" value="2"/>
</dbReference>
<reference evidence="7" key="1">
    <citation type="submission" date="2022-05" db="EMBL/GenBank/DDBJ databases">
        <authorList>
            <person name="Okamura Y."/>
        </authorList>
    </citation>
    <scope>NUCLEOTIDE SEQUENCE</scope>
</reference>
<dbReference type="PRINTS" id="PR00399">
    <property type="entry name" value="SYNAPTOTAGMN"/>
</dbReference>
<keyword evidence="8" id="KW-1185">Reference proteome</keyword>
<dbReference type="PANTHER" id="PTHR45716:SF2">
    <property type="entry name" value="BITESIZE, ISOFORM I"/>
    <property type="match status" value="1"/>
</dbReference>
<evidence type="ECO:0000256" key="1">
    <source>
        <dbReference type="ARBA" id="ARBA00004370"/>
    </source>
</evidence>
<dbReference type="CDD" id="cd08521">
    <property type="entry name" value="C2A_SLP"/>
    <property type="match status" value="1"/>
</dbReference>
<accession>A0A9P0TSZ0</accession>
<feature type="region of interest" description="Disordered" evidence="5">
    <location>
        <begin position="243"/>
        <end position="306"/>
    </location>
</feature>
<dbReference type="Gene3D" id="2.60.40.150">
    <property type="entry name" value="C2 domain"/>
    <property type="match status" value="2"/>
</dbReference>
<proteinExistence type="predicted"/>
<comment type="caution">
    <text evidence="7">The sequence shown here is derived from an EMBL/GenBank/DDBJ whole genome shotgun (WGS) entry which is preliminary data.</text>
</comment>
<keyword evidence="2" id="KW-0677">Repeat</keyword>
<protein>
    <recommendedName>
        <fullName evidence="6">C2 domain-containing protein</fullName>
    </recommendedName>
</protein>
<feature type="compositionally biased region" description="Polar residues" evidence="5">
    <location>
        <begin position="439"/>
        <end position="453"/>
    </location>
</feature>
<feature type="region of interest" description="Disordered" evidence="5">
    <location>
        <begin position="168"/>
        <end position="225"/>
    </location>
</feature>
<dbReference type="PANTHER" id="PTHR45716">
    <property type="entry name" value="BITESIZE, ISOFORM I"/>
    <property type="match status" value="1"/>
</dbReference>
<dbReference type="Pfam" id="PF00168">
    <property type="entry name" value="C2"/>
    <property type="match status" value="2"/>
</dbReference>
<sequence>MSLEGVRKSDNNRSEPDVSCWNCFSSEDGDNEDSVQPIPLPKIREEQREKLKLYSFLAAEISRPKAVSLKQKVGDHYVVTKKIDERIGKKADPVKYKQMAEKHLVKDKNTKSFETKSKQPETKVKSIIRSMDSQEILRKKLSLQKQKAIESHSTAAAKVSLAMARNKLNQSRSEKNLQPVKPIKRKIIAQIDRTPSSSSAEDVTKYRSSQSLDSSGASANNKSSIENKYPDVETISNLSLLSLSRSQSPASPQHILDTSKDSRRDDSSFSISEGKESDEVKVLHKVQIETSTPKENTSSVSSDYEREKVIKSSNIESSLGNENEELVIKERADNTSSNGSESGYAGSVATVQDVAENEENNVDKLTEELRKLSIQDQFKTSLPALNKVEKKILKMPSSSVGGDMNLVHKKSPKSIRWSTATLPARAYSVEDEVYMSDNLSPSHATLPRRSSSPLPHDADRDRFSLNRSGLQNRSESMASVYSGAGEGLRGSVTVKGEVQFSLLYNYRLGALEVGVKRCRDLAPIDVKRNRSDPYVKVYLLPDKSKAGKRKTKVKKNTLNPVFEETLSFAQPLASLSSRTLWLSVWHADMFGRNDFLGEVSLPLADVVFDDPAPMWYRLHERTEQFDEQQGTRGDIIIGLKFELQETTARGKGTLHVLVKEAKNLVATKPSGLTDVFCKSYLLPERGRLAKQKTGVARRTLNPRWEHTFTYRGLTLQDVASRALELSLWDRDRLASNDFMGAIRLSLGTGTYMGASVNWMDSVDGVNKLKVRQTVDHDYSLRLTLSRSNYLCSCFGVKKFTSSTTVQYQYSILQKSSVPILFSQIIVSVEYQSEKNYR</sequence>
<dbReference type="InterPro" id="IPR000008">
    <property type="entry name" value="C2_dom"/>
</dbReference>
<keyword evidence="3" id="KW-0472">Membrane</keyword>
<feature type="domain" description="C2" evidence="6">
    <location>
        <begin position="494"/>
        <end position="616"/>
    </location>
</feature>
<dbReference type="GO" id="GO:0070382">
    <property type="term" value="C:exocytic vesicle"/>
    <property type="evidence" value="ECO:0007669"/>
    <property type="project" value="TreeGrafter"/>
</dbReference>
<dbReference type="EMBL" id="CALOZG010000042">
    <property type="protein sequence ID" value="CAH4035478.1"/>
    <property type="molecule type" value="Genomic_DNA"/>
</dbReference>
<feature type="domain" description="C2" evidence="6">
    <location>
        <begin position="631"/>
        <end position="759"/>
    </location>
</feature>
<dbReference type="InterPro" id="IPR035892">
    <property type="entry name" value="C2_domain_sf"/>
</dbReference>
<feature type="compositionally biased region" description="Polar residues" evidence="5">
    <location>
        <begin position="465"/>
        <end position="476"/>
    </location>
</feature>
<dbReference type="FunFam" id="2.60.40.150:FF:000006">
    <property type="entry name" value="Synaptotagmin-like 5, isoform CRA_a"/>
    <property type="match status" value="1"/>
</dbReference>
<feature type="compositionally biased region" description="Basic and acidic residues" evidence="5">
    <location>
        <begin position="257"/>
        <end position="282"/>
    </location>
</feature>
<dbReference type="GO" id="GO:0006887">
    <property type="term" value="P:exocytosis"/>
    <property type="evidence" value="ECO:0007669"/>
    <property type="project" value="TreeGrafter"/>
</dbReference>
<feature type="coiled-coil region" evidence="4">
    <location>
        <begin position="348"/>
        <end position="375"/>
    </location>
</feature>
<comment type="subcellular location">
    <subcellularLocation>
        <location evidence="1">Membrane</location>
    </subcellularLocation>
</comment>
<dbReference type="SMART" id="SM00239">
    <property type="entry name" value="C2"/>
    <property type="match status" value="2"/>
</dbReference>
<evidence type="ECO:0000256" key="5">
    <source>
        <dbReference type="SAM" id="MobiDB-lite"/>
    </source>
</evidence>
<dbReference type="PROSITE" id="PS50004">
    <property type="entry name" value="C2"/>
    <property type="match status" value="2"/>
</dbReference>
<dbReference type="GO" id="GO:0042043">
    <property type="term" value="F:neurexin family protein binding"/>
    <property type="evidence" value="ECO:0007669"/>
    <property type="project" value="TreeGrafter"/>
</dbReference>